<dbReference type="AlphaFoldDB" id="A0A8S1C126"/>
<keyword evidence="2" id="KW-1185">Reference proteome</keyword>
<organism evidence="1 2">
    <name type="scientific">Cloeon dipterum</name>
    <dbReference type="NCBI Taxonomy" id="197152"/>
    <lineage>
        <taxon>Eukaryota</taxon>
        <taxon>Metazoa</taxon>
        <taxon>Ecdysozoa</taxon>
        <taxon>Arthropoda</taxon>
        <taxon>Hexapoda</taxon>
        <taxon>Insecta</taxon>
        <taxon>Pterygota</taxon>
        <taxon>Palaeoptera</taxon>
        <taxon>Ephemeroptera</taxon>
        <taxon>Pisciforma</taxon>
        <taxon>Baetidae</taxon>
        <taxon>Cloeon</taxon>
    </lineage>
</organism>
<name>A0A8S1C126_9INSE</name>
<gene>
    <name evidence="1" type="ORF">CLODIP_2_CD09280</name>
</gene>
<proteinExistence type="predicted"/>
<evidence type="ECO:0000313" key="2">
    <source>
        <dbReference type="Proteomes" id="UP000494165"/>
    </source>
</evidence>
<sequence length="148" mass="16593">MTFYTALLARILTVRPSINNKTRQDGDSTIPLLTESSIRAAVFEPSLDENQMLDLSSHSYRIICVVLCVSSVPRVVLGEPSLPKKNSHKTAQSVDINAGSVADFELPHYTRVFKLVSVYYFSFGKKVLFHRTGLCLIEIKNLNPEDTF</sequence>
<evidence type="ECO:0000313" key="1">
    <source>
        <dbReference type="EMBL" id="CAB3364578.1"/>
    </source>
</evidence>
<dbReference type="Proteomes" id="UP000494165">
    <property type="component" value="Unassembled WGS sequence"/>
</dbReference>
<reference evidence="1 2" key="1">
    <citation type="submission" date="2020-04" db="EMBL/GenBank/DDBJ databases">
        <authorList>
            <person name="Alioto T."/>
            <person name="Alioto T."/>
            <person name="Gomez Garrido J."/>
        </authorList>
    </citation>
    <scope>NUCLEOTIDE SEQUENCE [LARGE SCALE GENOMIC DNA]</scope>
</reference>
<dbReference type="EMBL" id="CADEPI010000016">
    <property type="protein sequence ID" value="CAB3364578.1"/>
    <property type="molecule type" value="Genomic_DNA"/>
</dbReference>
<comment type="caution">
    <text evidence="1">The sequence shown here is derived from an EMBL/GenBank/DDBJ whole genome shotgun (WGS) entry which is preliminary data.</text>
</comment>
<protein>
    <submittedName>
        <fullName evidence="1">Uncharacterized protein</fullName>
    </submittedName>
</protein>
<accession>A0A8S1C126</accession>